<feature type="transmembrane region" description="Helical" evidence="8">
    <location>
        <begin position="12"/>
        <end position="41"/>
    </location>
</feature>
<evidence type="ECO:0000256" key="1">
    <source>
        <dbReference type="ARBA" id="ARBA00004651"/>
    </source>
</evidence>
<dbReference type="GO" id="GO:0005886">
    <property type="term" value="C:plasma membrane"/>
    <property type="evidence" value="ECO:0007669"/>
    <property type="project" value="UniProtKB-SubCell"/>
</dbReference>
<dbReference type="PANTHER" id="PTHR30269">
    <property type="entry name" value="TRANSMEMBRANE PROTEIN YFCA"/>
    <property type="match status" value="1"/>
</dbReference>
<feature type="transmembrane region" description="Helical" evidence="8">
    <location>
        <begin position="194"/>
        <end position="224"/>
    </location>
</feature>
<sequence>MDLPDLPLLTLLAGGALVAGWIDAVVGGGGLVLIPLLLIAFPQAAPAVALGTNKLTAVWGTATAAVLYLRRVRVDRRLLAIGVPIAGVAAVGGALAASAVSSDVMRPFVIVVMVCVGVFVTLRPQFGATQESTTPVSRPRFVVALCVLAVIGFYDGVFGPGTGMFLIITLTALLHQSYLQSSAMAKVANSATNLGALAVFATQGHVLWLLGVILAVANVVGSVLGSRLVLGRGTAIVRYALLVVVVVMAVKLSYDQFS</sequence>
<keyword evidence="10" id="KW-1185">Reference proteome</keyword>
<dbReference type="Proteomes" id="UP000551501">
    <property type="component" value="Unassembled WGS sequence"/>
</dbReference>
<dbReference type="Pfam" id="PF01925">
    <property type="entry name" value="TauE"/>
    <property type="match status" value="1"/>
</dbReference>
<gene>
    <name evidence="9" type="ORF">BKA16_000883</name>
</gene>
<proteinExistence type="inferred from homology"/>
<keyword evidence="6 8" id="KW-1133">Transmembrane helix</keyword>
<keyword evidence="7 8" id="KW-0472">Membrane</keyword>
<dbReference type="InterPro" id="IPR002781">
    <property type="entry name" value="TM_pro_TauE-like"/>
</dbReference>
<comment type="caution">
    <text evidence="9">The sequence shown here is derived from an EMBL/GenBank/DDBJ whole genome shotgun (WGS) entry which is preliminary data.</text>
</comment>
<keyword evidence="4 8" id="KW-1003">Cell membrane</keyword>
<evidence type="ECO:0000256" key="6">
    <source>
        <dbReference type="ARBA" id="ARBA00022989"/>
    </source>
</evidence>
<feature type="transmembrane region" description="Helical" evidence="8">
    <location>
        <begin position="78"/>
        <end position="98"/>
    </location>
</feature>
<feature type="transmembrane region" description="Helical" evidence="8">
    <location>
        <begin position="142"/>
        <end position="174"/>
    </location>
</feature>
<evidence type="ECO:0000313" key="9">
    <source>
        <dbReference type="EMBL" id="MBB4134331.1"/>
    </source>
</evidence>
<evidence type="ECO:0000313" key="10">
    <source>
        <dbReference type="Proteomes" id="UP000551501"/>
    </source>
</evidence>
<feature type="transmembrane region" description="Helical" evidence="8">
    <location>
        <begin position="236"/>
        <end position="254"/>
    </location>
</feature>
<evidence type="ECO:0000256" key="8">
    <source>
        <dbReference type="RuleBase" id="RU363041"/>
    </source>
</evidence>
<dbReference type="EMBL" id="JACIFP010000001">
    <property type="protein sequence ID" value="MBB4134331.1"/>
    <property type="molecule type" value="Genomic_DNA"/>
</dbReference>
<keyword evidence="3" id="KW-0813">Transport</keyword>
<evidence type="ECO:0000256" key="3">
    <source>
        <dbReference type="ARBA" id="ARBA00022448"/>
    </source>
</evidence>
<dbReference type="PANTHER" id="PTHR30269:SF0">
    <property type="entry name" value="MEMBRANE TRANSPORTER PROTEIN YFCA-RELATED"/>
    <property type="match status" value="1"/>
</dbReference>
<organism evidence="9 10">
    <name type="scientific">Gordonia humi</name>
    <dbReference type="NCBI Taxonomy" id="686429"/>
    <lineage>
        <taxon>Bacteria</taxon>
        <taxon>Bacillati</taxon>
        <taxon>Actinomycetota</taxon>
        <taxon>Actinomycetes</taxon>
        <taxon>Mycobacteriales</taxon>
        <taxon>Gordoniaceae</taxon>
        <taxon>Gordonia</taxon>
    </lineage>
</organism>
<comment type="subcellular location">
    <subcellularLocation>
        <location evidence="1 8">Cell membrane</location>
        <topology evidence="1 8">Multi-pass membrane protein</topology>
    </subcellularLocation>
</comment>
<dbReference type="RefSeq" id="WP_183369519.1">
    <property type="nucleotide sequence ID" value="NZ_BAABHL010000128.1"/>
</dbReference>
<dbReference type="AlphaFoldDB" id="A0A840ES00"/>
<accession>A0A840ES00</accession>
<name>A0A840ES00_9ACTN</name>
<protein>
    <recommendedName>
        <fullName evidence="8">Probable membrane transporter protein</fullName>
    </recommendedName>
</protein>
<feature type="transmembrane region" description="Helical" evidence="8">
    <location>
        <begin position="104"/>
        <end position="122"/>
    </location>
</feature>
<evidence type="ECO:0000256" key="7">
    <source>
        <dbReference type="ARBA" id="ARBA00023136"/>
    </source>
</evidence>
<dbReference type="InterPro" id="IPR052017">
    <property type="entry name" value="TSUP"/>
</dbReference>
<keyword evidence="5 8" id="KW-0812">Transmembrane</keyword>
<reference evidence="9 10" key="1">
    <citation type="submission" date="2020-08" db="EMBL/GenBank/DDBJ databases">
        <title>Sequencing the genomes of 1000 actinobacteria strains.</title>
        <authorList>
            <person name="Klenk H.-P."/>
        </authorList>
    </citation>
    <scope>NUCLEOTIDE SEQUENCE [LARGE SCALE GENOMIC DNA]</scope>
    <source>
        <strain evidence="9 10">DSM 45298</strain>
    </source>
</reference>
<evidence type="ECO:0000256" key="4">
    <source>
        <dbReference type="ARBA" id="ARBA00022475"/>
    </source>
</evidence>
<evidence type="ECO:0000256" key="2">
    <source>
        <dbReference type="ARBA" id="ARBA00009142"/>
    </source>
</evidence>
<comment type="similarity">
    <text evidence="2 8">Belongs to the 4-toluene sulfonate uptake permease (TSUP) (TC 2.A.102) family.</text>
</comment>
<evidence type="ECO:0000256" key="5">
    <source>
        <dbReference type="ARBA" id="ARBA00022692"/>
    </source>
</evidence>